<keyword evidence="4 6" id="KW-1133">Transmembrane helix</keyword>
<evidence type="ECO:0008006" key="9">
    <source>
        <dbReference type="Google" id="ProtNLM"/>
    </source>
</evidence>
<comment type="caution">
    <text evidence="7">The sequence shown here is derived from an EMBL/GenBank/DDBJ whole genome shotgun (WGS) entry which is preliminary data.</text>
</comment>
<dbReference type="Pfam" id="PF03669">
    <property type="entry name" value="ASTER"/>
    <property type="match status" value="1"/>
</dbReference>
<evidence type="ECO:0000313" key="7">
    <source>
        <dbReference type="EMBL" id="GAX76935.1"/>
    </source>
</evidence>
<keyword evidence="3 6" id="KW-0812">Transmembrane</keyword>
<dbReference type="EMBL" id="BEGY01000021">
    <property type="protein sequence ID" value="GAX76935.1"/>
    <property type="molecule type" value="Genomic_DNA"/>
</dbReference>
<accession>A0A250X1K2</accession>
<evidence type="ECO:0000256" key="3">
    <source>
        <dbReference type="ARBA" id="ARBA00022692"/>
    </source>
</evidence>
<dbReference type="PANTHER" id="PTHR13193">
    <property type="entry name" value="CGI-140"/>
    <property type="match status" value="1"/>
</dbReference>
<evidence type="ECO:0000256" key="4">
    <source>
        <dbReference type="ARBA" id="ARBA00022989"/>
    </source>
</evidence>
<comment type="subcellular location">
    <subcellularLocation>
        <location evidence="1">Membrane</location>
    </subcellularLocation>
</comment>
<dbReference type="OrthoDB" id="284718at2759"/>
<evidence type="ECO:0000256" key="5">
    <source>
        <dbReference type="ARBA" id="ARBA00023136"/>
    </source>
</evidence>
<feature type="transmembrane region" description="Helical" evidence="6">
    <location>
        <begin position="35"/>
        <end position="60"/>
    </location>
</feature>
<organism evidence="7 8">
    <name type="scientific">Chlamydomonas eustigma</name>
    <dbReference type="NCBI Taxonomy" id="1157962"/>
    <lineage>
        <taxon>Eukaryota</taxon>
        <taxon>Viridiplantae</taxon>
        <taxon>Chlorophyta</taxon>
        <taxon>core chlorophytes</taxon>
        <taxon>Chlorophyceae</taxon>
        <taxon>CS clade</taxon>
        <taxon>Chlamydomonadales</taxon>
        <taxon>Chlamydomonadaceae</taxon>
        <taxon>Chlamydomonas</taxon>
    </lineage>
</organism>
<keyword evidence="8" id="KW-1185">Reference proteome</keyword>
<dbReference type="PANTHER" id="PTHR13193:SF0">
    <property type="entry name" value="PAT COMPLEX SUBUNIT ASTERIX"/>
    <property type="match status" value="1"/>
</dbReference>
<evidence type="ECO:0000256" key="2">
    <source>
        <dbReference type="ARBA" id="ARBA00009066"/>
    </source>
</evidence>
<evidence type="ECO:0000256" key="1">
    <source>
        <dbReference type="ARBA" id="ARBA00004370"/>
    </source>
</evidence>
<dbReference type="STRING" id="1157962.A0A250X1K2"/>
<comment type="similarity">
    <text evidence="2">Belongs to the Asterix family.</text>
</comment>
<dbReference type="GO" id="GO:0044183">
    <property type="term" value="F:protein folding chaperone"/>
    <property type="evidence" value="ECO:0007669"/>
    <property type="project" value="InterPro"/>
</dbReference>
<name>A0A250X1K2_9CHLO</name>
<sequence length="103" mass="11641">MSRLALLTSGDPRRPNEECEYKPTVIDPDKQMPDIALLCASILGMAGVYFRMKWCIWLCVFMSISSFMTTRNDQLDLKQLAMSGSMALMGILTFYVVKLPPRA</sequence>
<evidence type="ECO:0000256" key="6">
    <source>
        <dbReference type="SAM" id="Phobius"/>
    </source>
</evidence>
<proteinExistence type="inferred from homology"/>
<dbReference type="Proteomes" id="UP000232323">
    <property type="component" value="Unassembled WGS sequence"/>
</dbReference>
<feature type="transmembrane region" description="Helical" evidence="6">
    <location>
        <begin position="80"/>
        <end position="97"/>
    </location>
</feature>
<dbReference type="GO" id="GO:0045048">
    <property type="term" value="P:protein insertion into ER membrane"/>
    <property type="evidence" value="ECO:0007669"/>
    <property type="project" value="InterPro"/>
</dbReference>
<evidence type="ECO:0000313" key="8">
    <source>
        <dbReference type="Proteomes" id="UP000232323"/>
    </source>
</evidence>
<gene>
    <name evidence="7" type="ORF">CEUSTIGMA_g4382.t1</name>
</gene>
<protein>
    <recommendedName>
        <fullName evidence="9">Protein Asterix</fullName>
    </recommendedName>
</protein>
<dbReference type="AlphaFoldDB" id="A0A250X1K2"/>
<dbReference type="InterPro" id="IPR005351">
    <property type="entry name" value="ASTER"/>
</dbReference>
<keyword evidence="5 6" id="KW-0472">Membrane</keyword>
<dbReference type="GO" id="GO:0005789">
    <property type="term" value="C:endoplasmic reticulum membrane"/>
    <property type="evidence" value="ECO:0007669"/>
    <property type="project" value="InterPro"/>
</dbReference>
<reference evidence="7 8" key="1">
    <citation type="submission" date="2017-08" db="EMBL/GenBank/DDBJ databases">
        <title>Acidophilic green algal genome provides insights into adaptation to an acidic environment.</title>
        <authorList>
            <person name="Hirooka S."/>
            <person name="Hirose Y."/>
            <person name="Kanesaki Y."/>
            <person name="Higuchi S."/>
            <person name="Fujiwara T."/>
            <person name="Onuma R."/>
            <person name="Era A."/>
            <person name="Ohbayashi R."/>
            <person name="Uzuka A."/>
            <person name="Nozaki H."/>
            <person name="Yoshikawa H."/>
            <person name="Miyagishima S.Y."/>
        </authorList>
    </citation>
    <scope>NUCLEOTIDE SEQUENCE [LARGE SCALE GENOMIC DNA]</scope>
    <source>
        <strain evidence="7 8">NIES-2499</strain>
    </source>
</reference>